<evidence type="ECO:0000259" key="13">
    <source>
        <dbReference type="PROSITE" id="PS50109"/>
    </source>
</evidence>
<dbReference type="InterPro" id="IPR003660">
    <property type="entry name" value="HAMP_dom"/>
</dbReference>
<dbReference type="InterPro" id="IPR036890">
    <property type="entry name" value="HATPase_C_sf"/>
</dbReference>
<dbReference type="EC" id="2.7.13.3" evidence="3"/>
<evidence type="ECO:0000313" key="16">
    <source>
        <dbReference type="Proteomes" id="UP000824193"/>
    </source>
</evidence>
<dbReference type="InterPro" id="IPR033479">
    <property type="entry name" value="dCache_1"/>
</dbReference>
<feature type="domain" description="HAMP" evidence="14">
    <location>
        <begin position="306"/>
        <end position="358"/>
    </location>
</feature>
<evidence type="ECO:0000256" key="11">
    <source>
        <dbReference type="ARBA" id="ARBA00023136"/>
    </source>
</evidence>
<evidence type="ECO:0000256" key="12">
    <source>
        <dbReference type="SAM" id="Phobius"/>
    </source>
</evidence>
<dbReference type="EMBL" id="DXFW01000008">
    <property type="protein sequence ID" value="HIX05119.1"/>
    <property type="molecule type" value="Genomic_DNA"/>
</dbReference>
<sequence length="587" mass="65822">MSIQMVISLSFTAAAVAGMVLMGLSLVWRYSAGTEQLVRENTERVLSQVNMNMDSYLRRMMRVSDTMYYRIIKNADLATQSLDEGMELLYEENRDELVSIAVFDSKGGLVAGTPLTALKEGADPASSDWYQAALDKMENLHFSTPHIQRLFADPDSSFRWVVSLSRYVQLTREGSTYSGVLLVDMGFSGIEQVCRDVELANGGYIYLTDAEGEIIYHPRQQLIYAGLEEENNLTAAVLPDGAHAETFQGEKRLVTVKTVGYTGWKLVGVVPRAGAGDDGHYIFLFGLSMLLFSAFLMAFLNFRISARISDPIRRLEQSVKELEAGAQEVAIREDGCYEVRRLAHSIASMVSTMRHLMDDIILQEKRKRRSELEVLQSQINPHFLYNTLDSVIWMTEAGRYDEAIQMVTSLARLFRIALSRGRSFIPLADELEHARHYMTIQQIRYQDKFTASVTAGKGTEGLYTLKLIVQPLLENAIYHGMAAAEEDGRITVTARREGEDLVIDVTDNGIGMPPEVVERLLDESQPQTRSSGSGIGVRNVHRRIRLTFGEPYGLEVFSEPDEGTTVRIRLPALTAEEAAQLQREEEP</sequence>
<dbReference type="PROSITE" id="PS50109">
    <property type="entry name" value="HIS_KIN"/>
    <property type="match status" value="1"/>
</dbReference>
<evidence type="ECO:0000256" key="7">
    <source>
        <dbReference type="ARBA" id="ARBA00022692"/>
    </source>
</evidence>
<evidence type="ECO:0000259" key="14">
    <source>
        <dbReference type="PROSITE" id="PS50885"/>
    </source>
</evidence>
<dbReference type="PANTHER" id="PTHR34220">
    <property type="entry name" value="SENSOR HISTIDINE KINASE YPDA"/>
    <property type="match status" value="1"/>
</dbReference>
<keyword evidence="8 15" id="KW-0418">Kinase</keyword>
<dbReference type="Proteomes" id="UP000824193">
    <property type="component" value="Unassembled WGS sequence"/>
</dbReference>
<organism evidence="15 16">
    <name type="scientific">Candidatus Allofournierella pullicola</name>
    <dbReference type="NCBI Taxonomy" id="2838596"/>
    <lineage>
        <taxon>Bacteria</taxon>
        <taxon>Bacillati</taxon>
        <taxon>Bacillota</taxon>
        <taxon>Clostridia</taxon>
        <taxon>Eubacteriales</taxon>
        <taxon>Oscillospiraceae</taxon>
        <taxon>Allofournierella</taxon>
    </lineage>
</organism>
<evidence type="ECO:0000256" key="1">
    <source>
        <dbReference type="ARBA" id="ARBA00000085"/>
    </source>
</evidence>
<keyword evidence="4" id="KW-1003">Cell membrane</keyword>
<reference evidence="15" key="2">
    <citation type="submission" date="2021-04" db="EMBL/GenBank/DDBJ databases">
        <authorList>
            <person name="Gilroy R."/>
        </authorList>
    </citation>
    <scope>NUCLEOTIDE SEQUENCE</scope>
    <source>
        <strain evidence="15">2239</strain>
    </source>
</reference>
<reference evidence="15" key="1">
    <citation type="journal article" date="2021" name="PeerJ">
        <title>Extensive microbial diversity within the chicken gut microbiome revealed by metagenomics and culture.</title>
        <authorList>
            <person name="Gilroy R."/>
            <person name="Ravi A."/>
            <person name="Getino M."/>
            <person name="Pursley I."/>
            <person name="Horton D.L."/>
            <person name="Alikhan N.F."/>
            <person name="Baker D."/>
            <person name="Gharbi K."/>
            <person name="Hall N."/>
            <person name="Watson M."/>
            <person name="Adriaenssens E.M."/>
            <person name="Foster-Nyarko E."/>
            <person name="Jarju S."/>
            <person name="Secka A."/>
            <person name="Antonio M."/>
            <person name="Oren A."/>
            <person name="Chaudhuri R.R."/>
            <person name="La Ragione R."/>
            <person name="Hildebrand F."/>
            <person name="Pallen M.J."/>
        </authorList>
    </citation>
    <scope>NUCLEOTIDE SEQUENCE</scope>
    <source>
        <strain evidence="15">2239</strain>
    </source>
</reference>
<dbReference type="InterPro" id="IPR005467">
    <property type="entry name" value="His_kinase_dom"/>
</dbReference>
<evidence type="ECO:0000313" key="15">
    <source>
        <dbReference type="EMBL" id="HIX05119.1"/>
    </source>
</evidence>
<dbReference type="Gene3D" id="3.30.565.10">
    <property type="entry name" value="Histidine kinase-like ATPase, C-terminal domain"/>
    <property type="match status" value="1"/>
</dbReference>
<dbReference type="Gene3D" id="3.30.450.20">
    <property type="entry name" value="PAS domain"/>
    <property type="match status" value="2"/>
</dbReference>
<feature type="transmembrane region" description="Helical" evidence="12">
    <location>
        <begin position="281"/>
        <end position="304"/>
    </location>
</feature>
<dbReference type="PRINTS" id="PR00344">
    <property type="entry name" value="BCTRLSENSOR"/>
</dbReference>
<dbReference type="InterPro" id="IPR004358">
    <property type="entry name" value="Sig_transdc_His_kin-like_C"/>
</dbReference>
<evidence type="ECO:0000256" key="3">
    <source>
        <dbReference type="ARBA" id="ARBA00012438"/>
    </source>
</evidence>
<proteinExistence type="predicted"/>
<keyword evidence="9 12" id="KW-1133">Transmembrane helix</keyword>
<keyword evidence="6" id="KW-0808">Transferase</keyword>
<dbReference type="PANTHER" id="PTHR34220:SF7">
    <property type="entry name" value="SENSOR HISTIDINE KINASE YPDA"/>
    <property type="match status" value="1"/>
</dbReference>
<dbReference type="Pfam" id="PF00672">
    <property type="entry name" value="HAMP"/>
    <property type="match status" value="1"/>
</dbReference>
<dbReference type="GO" id="GO:0005886">
    <property type="term" value="C:plasma membrane"/>
    <property type="evidence" value="ECO:0007669"/>
    <property type="project" value="UniProtKB-SubCell"/>
</dbReference>
<keyword evidence="11 12" id="KW-0472">Membrane</keyword>
<name>A0A9D1V337_9FIRM</name>
<evidence type="ECO:0000256" key="5">
    <source>
        <dbReference type="ARBA" id="ARBA00022553"/>
    </source>
</evidence>
<comment type="caution">
    <text evidence="15">The sequence shown here is derived from an EMBL/GenBank/DDBJ whole genome shotgun (WGS) entry which is preliminary data.</text>
</comment>
<evidence type="ECO:0000256" key="2">
    <source>
        <dbReference type="ARBA" id="ARBA00004651"/>
    </source>
</evidence>
<dbReference type="InterPro" id="IPR010559">
    <property type="entry name" value="Sig_transdc_His_kin_internal"/>
</dbReference>
<dbReference type="PROSITE" id="PS50885">
    <property type="entry name" value="HAMP"/>
    <property type="match status" value="1"/>
</dbReference>
<evidence type="ECO:0000256" key="8">
    <source>
        <dbReference type="ARBA" id="ARBA00022777"/>
    </source>
</evidence>
<dbReference type="AlphaFoldDB" id="A0A9D1V337"/>
<evidence type="ECO:0000256" key="9">
    <source>
        <dbReference type="ARBA" id="ARBA00022989"/>
    </source>
</evidence>
<keyword evidence="7 12" id="KW-0812">Transmembrane</keyword>
<accession>A0A9D1V337</accession>
<evidence type="ECO:0000256" key="4">
    <source>
        <dbReference type="ARBA" id="ARBA00022475"/>
    </source>
</evidence>
<feature type="domain" description="Histidine kinase" evidence="13">
    <location>
        <begin position="465"/>
        <end position="574"/>
    </location>
</feature>
<dbReference type="InterPro" id="IPR050640">
    <property type="entry name" value="Bact_2-comp_sensor_kinase"/>
</dbReference>
<dbReference type="Pfam" id="PF02743">
    <property type="entry name" value="dCache_1"/>
    <property type="match status" value="1"/>
</dbReference>
<keyword evidence="10" id="KW-0902">Two-component regulatory system</keyword>
<gene>
    <name evidence="15" type="ORF">H9865_03265</name>
</gene>
<dbReference type="GO" id="GO:0000155">
    <property type="term" value="F:phosphorelay sensor kinase activity"/>
    <property type="evidence" value="ECO:0007669"/>
    <property type="project" value="InterPro"/>
</dbReference>
<protein>
    <recommendedName>
        <fullName evidence="3">histidine kinase</fullName>
        <ecNumber evidence="3">2.7.13.3</ecNumber>
    </recommendedName>
</protein>
<evidence type="ECO:0000256" key="10">
    <source>
        <dbReference type="ARBA" id="ARBA00023012"/>
    </source>
</evidence>
<evidence type="ECO:0000256" key="6">
    <source>
        <dbReference type="ARBA" id="ARBA00022679"/>
    </source>
</evidence>
<comment type="catalytic activity">
    <reaction evidence="1">
        <text>ATP + protein L-histidine = ADP + protein N-phospho-L-histidine.</text>
        <dbReference type="EC" id="2.7.13.3"/>
    </reaction>
</comment>
<keyword evidence="5" id="KW-0597">Phosphoprotein</keyword>
<dbReference type="Pfam" id="PF06580">
    <property type="entry name" value="His_kinase"/>
    <property type="match status" value="1"/>
</dbReference>
<dbReference type="Pfam" id="PF02518">
    <property type="entry name" value="HATPase_c"/>
    <property type="match status" value="1"/>
</dbReference>
<dbReference type="SMART" id="SM00387">
    <property type="entry name" value="HATPase_c"/>
    <property type="match status" value="1"/>
</dbReference>
<dbReference type="Gene3D" id="6.10.340.10">
    <property type="match status" value="1"/>
</dbReference>
<dbReference type="SMART" id="SM00304">
    <property type="entry name" value="HAMP"/>
    <property type="match status" value="1"/>
</dbReference>
<dbReference type="SUPFAM" id="SSF55874">
    <property type="entry name" value="ATPase domain of HSP90 chaperone/DNA topoisomerase II/histidine kinase"/>
    <property type="match status" value="1"/>
</dbReference>
<dbReference type="InterPro" id="IPR003594">
    <property type="entry name" value="HATPase_dom"/>
</dbReference>
<dbReference type="CDD" id="cd12912">
    <property type="entry name" value="PDC2_MCP_like"/>
    <property type="match status" value="1"/>
</dbReference>
<comment type="subcellular location">
    <subcellularLocation>
        <location evidence="2">Cell membrane</location>
        <topology evidence="2">Multi-pass membrane protein</topology>
    </subcellularLocation>
</comment>